<proteinExistence type="predicted"/>
<protein>
    <submittedName>
        <fullName evidence="2">Saccharopine dehydrogenase NADP-binding domain-containing protein</fullName>
    </submittedName>
</protein>
<dbReference type="SUPFAM" id="SSF51735">
    <property type="entry name" value="NAD(P)-binding Rossmann-fold domains"/>
    <property type="match status" value="1"/>
</dbReference>
<feature type="domain" description="Saccharopine dehydrogenase NADP binding" evidence="1">
    <location>
        <begin position="4"/>
        <end position="117"/>
    </location>
</feature>
<evidence type="ECO:0000313" key="3">
    <source>
        <dbReference type="Proteomes" id="UP001521150"/>
    </source>
</evidence>
<dbReference type="InterPro" id="IPR036291">
    <property type="entry name" value="NAD(P)-bd_dom_sf"/>
</dbReference>
<name>A0ABS8ZW35_9PSEU</name>
<gene>
    <name evidence="2" type="ORF">LWC34_55245</name>
</gene>
<sequence length="345" mass="35322">MTWMVYGANGYTGKLVSRLAVARGERPVLAGRSHEVRELAAELGLEHRIFTLAAAEDNLDGISAVAHCAGPFSATSKPMVDACLATGTHYLDVTGEVDVFEAIFARSDEAAAAGVVLLPGSGFDVVPSDCLAAMLAAALPSAVSLNLAFIAGGGLSGGTLKTTVEGMATGGRIRKDGSLVTVPVGHSTLVAAFPSGKRSVLSLPWGDISTAYRSTGIPNITNYMGVGLPAGVVSRVQRFSAPFMRTPLAQRIGKAVVGLVSGPGEKRRADNRSEFWGEARSADGRIATATLVTPSAYDITADAVVRIAMGIGGVKPGSHTPATAFGADFVKTLDGVIAGPVTVLS</sequence>
<dbReference type="PANTHER" id="PTHR43781:SF1">
    <property type="entry name" value="SACCHAROPINE DEHYDROGENASE"/>
    <property type="match status" value="1"/>
</dbReference>
<dbReference type="PANTHER" id="PTHR43781">
    <property type="entry name" value="SACCHAROPINE DEHYDROGENASE"/>
    <property type="match status" value="1"/>
</dbReference>
<keyword evidence="3" id="KW-1185">Reference proteome</keyword>
<dbReference type="Gene3D" id="3.40.50.720">
    <property type="entry name" value="NAD(P)-binding Rossmann-like Domain"/>
    <property type="match status" value="1"/>
</dbReference>
<dbReference type="RefSeq" id="WP_233734737.1">
    <property type="nucleotide sequence ID" value="NZ_JAJVCN010000005.1"/>
</dbReference>
<dbReference type="Pfam" id="PF03435">
    <property type="entry name" value="Sacchrp_dh_NADP"/>
    <property type="match status" value="1"/>
</dbReference>
<accession>A0ABS8ZW35</accession>
<dbReference type="EMBL" id="JAJVCN010000005">
    <property type="protein sequence ID" value="MCE7011912.1"/>
    <property type="molecule type" value="Genomic_DNA"/>
</dbReference>
<organism evidence="2 3">
    <name type="scientific">Kibdelosporangium philippinense</name>
    <dbReference type="NCBI Taxonomy" id="211113"/>
    <lineage>
        <taxon>Bacteria</taxon>
        <taxon>Bacillati</taxon>
        <taxon>Actinomycetota</taxon>
        <taxon>Actinomycetes</taxon>
        <taxon>Pseudonocardiales</taxon>
        <taxon>Pseudonocardiaceae</taxon>
        <taxon>Kibdelosporangium</taxon>
    </lineage>
</organism>
<comment type="caution">
    <text evidence="2">The sequence shown here is derived from an EMBL/GenBank/DDBJ whole genome shotgun (WGS) entry which is preliminary data.</text>
</comment>
<evidence type="ECO:0000259" key="1">
    <source>
        <dbReference type="Pfam" id="PF03435"/>
    </source>
</evidence>
<evidence type="ECO:0000313" key="2">
    <source>
        <dbReference type="EMBL" id="MCE7011912.1"/>
    </source>
</evidence>
<reference evidence="2 3" key="1">
    <citation type="submission" date="2021-12" db="EMBL/GenBank/DDBJ databases">
        <title>Genome sequence of Kibdelosporangium philippinense ATCC 49844.</title>
        <authorList>
            <person name="Fedorov E.A."/>
            <person name="Omeragic M."/>
            <person name="Shalygina K.F."/>
            <person name="Maclea K.S."/>
        </authorList>
    </citation>
    <scope>NUCLEOTIDE SEQUENCE [LARGE SCALE GENOMIC DNA]</scope>
    <source>
        <strain evidence="2 3">ATCC 49844</strain>
    </source>
</reference>
<dbReference type="InterPro" id="IPR005097">
    <property type="entry name" value="Sacchrp_dh_NADP-bd"/>
</dbReference>
<dbReference type="Proteomes" id="UP001521150">
    <property type="component" value="Unassembled WGS sequence"/>
</dbReference>